<dbReference type="Proteomes" id="UP000652761">
    <property type="component" value="Unassembled WGS sequence"/>
</dbReference>
<proteinExistence type="predicted"/>
<protein>
    <submittedName>
        <fullName evidence="2">Uncharacterized protein</fullName>
    </submittedName>
</protein>
<keyword evidence="3" id="KW-1185">Reference proteome</keyword>
<dbReference type="OrthoDB" id="1303235at2759"/>
<name>A0A843WZN5_COLES</name>
<evidence type="ECO:0000313" key="2">
    <source>
        <dbReference type="EMBL" id="MQM13776.1"/>
    </source>
</evidence>
<gene>
    <name evidence="2" type="ORF">Taro_046703</name>
</gene>
<dbReference type="AlphaFoldDB" id="A0A843WZN5"/>
<comment type="caution">
    <text evidence="2">The sequence shown here is derived from an EMBL/GenBank/DDBJ whole genome shotgun (WGS) entry which is preliminary data.</text>
</comment>
<reference evidence="2" key="1">
    <citation type="submission" date="2017-07" db="EMBL/GenBank/DDBJ databases">
        <title>Taro Niue Genome Assembly and Annotation.</title>
        <authorList>
            <person name="Atibalentja N."/>
            <person name="Keating K."/>
            <person name="Fields C.J."/>
        </authorList>
    </citation>
    <scope>NUCLEOTIDE SEQUENCE</scope>
    <source>
        <strain evidence="2">Niue_2</strain>
        <tissue evidence="2">Leaf</tissue>
    </source>
</reference>
<accession>A0A843WZN5</accession>
<sequence>MHVEKTQPRVFAPAATKTWKSVVGVHGPPGDPPSDGVQHALASASESPPQAQILESPIPVPPRGEEGTLFPILQAVNTLVAATSSLPVMAPSAVPCSVEQRDADAASTQVEADALAQPDGLQVLPVMAPFTAPCSVEQLDSADAASTALAQPDVLQDTSSLSKSVSPTQMEVLAPVVDVEIAVVPQDTGNSGLSASGMISDLPNLGLPQASGVSNVWTGSRVVDVNPLTRLHVKLKEVKAFLKSWNKGVFGHVHQMVHLANDEVARLQQEFDSCSSAGNRSALSAANARLNLAMKREEIFWKQKARVDWLASGDRNTSFYHATVKCNRRKNYIHRLKIPSMQDWCSDQDLLKAEAASFFEKLLSSEHHDVDPDLLSVIPSIITPEQNVWNYTLSRGRSNLDHPILKNNLGSDTTKL</sequence>
<evidence type="ECO:0000256" key="1">
    <source>
        <dbReference type="SAM" id="MobiDB-lite"/>
    </source>
</evidence>
<evidence type="ECO:0000313" key="3">
    <source>
        <dbReference type="Proteomes" id="UP000652761"/>
    </source>
</evidence>
<feature type="compositionally biased region" description="Low complexity" evidence="1">
    <location>
        <begin position="21"/>
        <end position="37"/>
    </location>
</feature>
<organism evidence="2 3">
    <name type="scientific">Colocasia esculenta</name>
    <name type="common">Wild taro</name>
    <name type="synonym">Arum esculentum</name>
    <dbReference type="NCBI Taxonomy" id="4460"/>
    <lineage>
        <taxon>Eukaryota</taxon>
        <taxon>Viridiplantae</taxon>
        <taxon>Streptophyta</taxon>
        <taxon>Embryophyta</taxon>
        <taxon>Tracheophyta</taxon>
        <taxon>Spermatophyta</taxon>
        <taxon>Magnoliopsida</taxon>
        <taxon>Liliopsida</taxon>
        <taxon>Araceae</taxon>
        <taxon>Aroideae</taxon>
        <taxon>Colocasieae</taxon>
        <taxon>Colocasia</taxon>
    </lineage>
</organism>
<dbReference type="EMBL" id="NMUH01005823">
    <property type="protein sequence ID" value="MQM13776.1"/>
    <property type="molecule type" value="Genomic_DNA"/>
</dbReference>
<feature type="region of interest" description="Disordered" evidence="1">
    <location>
        <begin position="21"/>
        <end position="51"/>
    </location>
</feature>